<accession>E1II48</accession>
<feature type="transmembrane region" description="Helical" evidence="1">
    <location>
        <begin position="249"/>
        <end position="278"/>
    </location>
</feature>
<keyword evidence="1" id="KW-0812">Transmembrane</keyword>
<dbReference type="eggNOG" id="COG0492">
    <property type="taxonomic scope" value="Bacteria"/>
</dbReference>
<organism evidence="2 3">
    <name type="scientific">Oscillochloris trichoides DG-6</name>
    <dbReference type="NCBI Taxonomy" id="765420"/>
    <lineage>
        <taxon>Bacteria</taxon>
        <taxon>Bacillati</taxon>
        <taxon>Chloroflexota</taxon>
        <taxon>Chloroflexia</taxon>
        <taxon>Chloroflexales</taxon>
        <taxon>Chloroflexineae</taxon>
        <taxon>Oscillochloridaceae</taxon>
        <taxon>Oscillochloris</taxon>
    </lineage>
</organism>
<dbReference type="Proteomes" id="UP000054010">
    <property type="component" value="Unassembled WGS sequence"/>
</dbReference>
<dbReference type="HOGENOM" id="CLU_096052_0_0_0"/>
<evidence type="ECO:0000313" key="3">
    <source>
        <dbReference type="Proteomes" id="UP000054010"/>
    </source>
</evidence>
<evidence type="ECO:0000256" key="1">
    <source>
        <dbReference type="SAM" id="Phobius"/>
    </source>
</evidence>
<keyword evidence="3" id="KW-1185">Reference proteome</keyword>
<feature type="transmembrane region" description="Helical" evidence="1">
    <location>
        <begin position="20"/>
        <end position="37"/>
    </location>
</feature>
<protein>
    <submittedName>
        <fullName evidence="2">Uncharacterized protein</fullName>
    </submittedName>
</protein>
<keyword evidence="1" id="KW-1133">Transmembrane helix</keyword>
<proteinExistence type="predicted"/>
<name>E1II48_9CHLR</name>
<sequence>MATMPHIDPTRPLRQTTYEIEISLVALGGITGLYLWFSRFGTPAASGLVGHSIGIIGFVLMLATETLYSLRKHTRTWTYGRLSTWLQWHIVTGIVGSYMVLLHSAWQFRGIAGVVVLLTAVVVLSGVVGRYFYTAIPRTLDGTEMGLADLETQLAAGAARLEILTRTRTSGEPAPALELPALETPQGGPLASVLVRPLITWRDRAALERAMQQIGNQDQATVSELRRLMRERQRLLRQIERLDMARRLLALWHTVHVPLGVALFIMAFVHVGGAIYYATLLRL</sequence>
<feature type="transmembrane region" description="Helical" evidence="1">
    <location>
        <begin position="85"/>
        <end position="105"/>
    </location>
</feature>
<keyword evidence="1" id="KW-0472">Membrane</keyword>
<evidence type="ECO:0000313" key="2">
    <source>
        <dbReference type="EMBL" id="EFO79166.1"/>
    </source>
</evidence>
<feature type="transmembrane region" description="Helical" evidence="1">
    <location>
        <begin position="43"/>
        <end position="64"/>
    </location>
</feature>
<comment type="caution">
    <text evidence="2">The sequence shown here is derived from an EMBL/GenBank/DDBJ whole genome shotgun (WGS) entry which is preliminary data.</text>
</comment>
<feature type="transmembrane region" description="Helical" evidence="1">
    <location>
        <begin position="111"/>
        <end position="133"/>
    </location>
</feature>
<dbReference type="AlphaFoldDB" id="E1II48"/>
<gene>
    <name evidence="2" type="ORF">OSCT_2999</name>
</gene>
<dbReference type="OrthoDB" id="152057at2"/>
<reference evidence="2 3" key="1">
    <citation type="journal article" date="2011" name="J. Bacteriol.">
        <title>Draft genome sequence of the anoxygenic filamentous phototrophic bacterium Oscillochloris trichoides subsp. DG-6.</title>
        <authorList>
            <person name="Kuznetsov B.B."/>
            <person name="Ivanovsky R.N."/>
            <person name="Keppen O.I."/>
            <person name="Sukhacheva M.V."/>
            <person name="Bumazhkin B.K."/>
            <person name="Patutina E.O."/>
            <person name="Beletsky A.V."/>
            <person name="Mardanov A.V."/>
            <person name="Baslerov R.V."/>
            <person name="Panteleeva A.N."/>
            <person name="Kolganova T.V."/>
            <person name="Ravin N.V."/>
            <person name="Skryabin K.G."/>
        </authorList>
    </citation>
    <scope>NUCLEOTIDE SEQUENCE [LARGE SCALE GENOMIC DNA]</scope>
    <source>
        <strain evidence="2 3">DG-6</strain>
    </source>
</reference>
<dbReference type="STRING" id="765420.OSCT_2999"/>
<dbReference type="EMBL" id="ADVR01000122">
    <property type="protein sequence ID" value="EFO79166.1"/>
    <property type="molecule type" value="Genomic_DNA"/>
</dbReference>